<accession>A0ABY4CH76</accession>
<evidence type="ECO:0000313" key="1">
    <source>
        <dbReference type="EMBL" id="UOF89768.1"/>
    </source>
</evidence>
<dbReference type="EMBL" id="CP089291">
    <property type="protein sequence ID" value="UOF89768.1"/>
    <property type="molecule type" value="Genomic_DNA"/>
</dbReference>
<evidence type="ECO:0000313" key="2">
    <source>
        <dbReference type="Proteomes" id="UP000830167"/>
    </source>
</evidence>
<gene>
    <name evidence="1" type="ORF">LSG31_18115</name>
</gene>
<reference evidence="1" key="1">
    <citation type="submission" date="2021-12" db="EMBL/GenBank/DDBJ databases">
        <title>Alicyclobacillaceae gen. nov., sp. nov., isolated from chalcocite enrichment system.</title>
        <authorList>
            <person name="Jiang Z."/>
        </authorList>
    </citation>
    <scope>NUCLEOTIDE SEQUENCE</scope>
    <source>
        <strain evidence="1">MYW30-H2</strain>
    </source>
</reference>
<organism evidence="1 2">
    <name type="scientific">Fodinisporobacter ferrooxydans</name>
    <dbReference type="NCBI Taxonomy" id="2901836"/>
    <lineage>
        <taxon>Bacteria</taxon>
        <taxon>Bacillati</taxon>
        <taxon>Bacillota</taxon>
        <taxon>Bacilli</taxon>
        <taxon>Bacillales</taxon>
        <taxon>Alicyclobacillaceae</taxon>
        <taxon>Fodinisporobacter</taxon>
    </lineage>
</organism>
<keyword evidence="2" id="KW-1185">Reference proteome</keyword>
<sequence length="119" mass="14336">MIKTKQDPRIHEVFVLYIEESGDIIFRAEAVVFFLDQVLPKIYCQDSKFNFIRNVTNRFSIEELKKGVIFREHHIELRPLPTGIDVELPMKISEIPNLLERMHKQNTKLFWFLEKFMIR</sequence>
<proteinExistence type="predicted"/>
<protein>
    <submittedName>
        <fullName evidence="1">Uncharacterized protein</fullName>
    </submittedName>
</protein>
<name>A0ABY4CH76_9BACL</name>
<dbReference type="Proteomes" id="UP000830167">
    <property type="component" value="Chromosome"/>
</dbReference>
<dbReference type="RefSeq" id="WP_347436459.1">
    <property type="nucleotide sequence ID" value="NZ_CP089291.1"/>
</dbReference>